<dbReference type="Gene3D" id="3.10.10.10">
    <property type="entry name" value="HIV Type 1 Reverse Transcriptase, subunit A, domain 1"/>
    <property type="match status" value="1"/>
</dbReference>
<evidence type="ECO:0000313" key="2">
    <source>
        <dbReference type="EMBL" id="THU81754.1"/>
    </source>
</evidence>
<dbReference type="InterPro" id="IPR043128">
    <property type="entry name" value="Rev_trsase/Diguanyl_cyclase"/>
</dbReference>
<evidence type="ECO:0008006" key="4">
    <source>
        <dbReference type="Google" id="ProtNLM"/>
    </source>
</evidence>
<organism evidence="2 3">
    <name type="scientific">Dendrothele bispora (strain CBS 962.96)</name>
    <dbReference type="NCBI Taxonomy" id="1314807"/>
    <lineage>
        <taxon>Eukaryota</taxon>
        <taxon>Fungi</taxon>
        <taxon>Dikarya</taxon>
        <taxon>Basidiomycota</taxon>
        <taxon>Agaricomycotina</taxon>
        <taxon>Agaricomycetes</taxon>
        <taxon>Agaricomycetidae</taxon>
        <taxon>Agaricales</taxon>
        <taxon>Agaricales incertae sedis</taxon>
        <taxon>Dendrothele</taxon>
    </lineage>
</organism>
<feature type="compositionally biased region" description="Basic and acidic residues" evidence="1">
    <location>
        <begin position="255"/>
        <end position="267"/>
    </location>
</feature>
<feature type="compositionally biased region" description="Basic and acidic residues" evidence="1">
    <location>
        <begin position="42"/>
        <end position="64"/>
    </location>
</feature>
<accession>A0A4S8L071</accession>
<protein>
    <recommendedName>
        <fullName evidence="4">DNA/RNA polymerase</fullName>
    </recommendedName>
</protein>
<evidence type="ECO:0000313" key="3">
    <source>
        <dbReference type="Proteomes" id="UP000297245"/>
    </source>
</evidence>
<dbReference type="EMBL" id="ML179783">
    <property type="protein sequence ID" value="THU81754.1"/>
    <property type="molecule type" value="Genomic_DNA"/>
</dbReference>
<name>A0A4S8L071_DENBC</name>
<dbReference type="OrthoDB" id="5599163at2759"/>
<dbReference type="Gene3D" id="3.30.70.270">
    <property type="match status" value="1"/>
</dbReference>
<dbReference type="SUPFAM" id="SSF56672">
    <property type="entry name" value="DNA/RNA polymerases"/>
    <property type="match status" value="1"/>
</dbReference>
<keyword evidence="3" id="KW-1185">Reference proteome</keyword>
<proteinExistence type="predicted"/>
<evidence type="ECO:0000256" key="1">
    <source>
        <dbReference type="SAM" id="MobiDB-lite"/>
    </source>
</evidence>
<dbReference type="AlphaFoldDB" id="A0A4S8L071"/>
<dbReference type="Proteomes" id="UP000297245">
    <property type="component" value="Unassembled WGS sequence"/>
</dbReference>
<sequence length="547" mass="60953">MVSGIDLDSVQTEKEKDFIPAATKLATNPSPPTHKLRVGKSISDHSSSREKERENLGESREGRASTETIYVVTARRASVAEGPAIIVVTSKRGFLESLEEWIEDSGEAALTIVEGEDGVFKIEQVAFPKVRRKEAKRLSSNGEFGRRSGKFTKEELVDVYLAASVDATKHEPTSKYTLKTYLTSSFEKSPESSSTVNTEEGGLGVNSQSLQGLEEGYEPESGVAALKVPYSKKPHLKLRLDTTTSNLPLKSLKTERKFENPKTNDKKNKPKTFPAPIPLKVKDPTPVSNSISSVYHLSVSCSESGGDEGREVNLADLVEPDPEKETIPLSVFGSKKYKPVALKVKPVLTALPEKFRIVRDIKGDPLKEMPRLSTTPRDFEPTGRYTQERKEIIDRVHGDDFLWPEERKLMHEFMMLQEKGFAWDDTERGHFKEEYFPPVDMPVIPHTPWVLKNIPIPPAIYPEVCKVIQTKIKAGVYEPSNSSYRSRWFCVVKKDGKSLRLVHSLEPLNAVTIAHSGIPPATDDLAAHFSGRSCGACLDLHPLERYA</sequence>
<feature type="region of interest" description="Disordered" evidence="1">
    <location>
        <begin position="18"/>
        <end position="64"/>
    </location>
</feature>
<dbReference type="InterPro" id="IPR043502">
    <property type="entry name" value="DNA/RNA_pol_sf"/>
</dbReference>
<gene>
    <name evidence="2" type="ORF">K435DRAFT_873017</name>
</gene>
<feature type="region of interest" description="Disordered" evidence="1">
    <location>
        <begin position="255"/>
        <end position="281"/>
    </location>
</feature>
<reference evidence="2 3" key="1">
    <citation type="journal article" date="2019" name="Nat. Ecol. Evol.">
        <title>Megaphylogeny resolves global patterns of mushroom evolution.</title>
        <authorList>
            <person name="Varga T."/>
            <person name="Krizsan K."/>
            <person name="Foldi C."/>
            <person name="Dima B."/>
            <person name="Sanchez-Garcia M."/>
            <person name="Sanchez-Ramirez S."/>
            <person name="Szollosi G.J."/>
            <person name="Szarkandi J.G."/>
            <person name="Papp V."/>
            <person name="Albert L."/>
            <person name="Andreopoulos W."/>
            <person name="Angelini C."/>
            <person name="Antonin V."/>
            <person name="Barry K.W."/>
            <person name="Bougher N.L."/>
            <person name="Buchanan P."/>
            <person name="Buyck B."/>
            <person name="Bense V."/>
            <person name="Catcheside P."/>
            <person name="Chovatia M."/>
            <person name="Cooper J."/>
            <person name="Damon W."/>
            <person name="Desjardin D."/>
            <person name="Finy P."/>
            <person name="Geml J."/>
            <person name="Haridas S."/>
            <person name="Hughes K."/>
            <person name="Justo A."/>
            <person name="Karasinski D."/>
            <person name="Kautmanova I."/>
            <person name="Kiss B."/>
            <person name="Kocsube S."/>
            <person name="Kotiranta H."/>
            <person name="LaButti K.M."/>
            <person name="Lechner B.E."/>
            <person name="Liimatainen K."/>
            <person name="Lipzen A."/>
            <person name="Lukacs Z."/>
            <person name="Mihaltcheva S."/>
            <person name="Morgado L.N."/>
            <person name="Niskanen T."/>
            <person name="Noordeloos M.E."/>
            <person name="Ohm R.A."/>
            <person name="Ortiz-Santana B."/>
            <person name="Ovrebo C."/>
            <person name="Racz N."/>
            <person name="Riley R."/>
            <person name="Savchenko A."/>
            <person name="Shiryaev A."/>
            <person name="Soop K."/>
            <person name="Spirin V."/>
            <person name="Szebenyi C."/>
            <person name="Tomsovsky M."/>
            <person name="Tulloss R.E."/>
            <person name="Uehling J."/>
            <person name="Grigoriev I.V."/>
            <person name="Vagvolgyi C."/>
            <person name="Papp T."/>
            <person name="Martin F.M."/>
            <person name="Miettinen O."/>
            <person name="Hibbett D.S."/>
            <person name="Nagy L.G."/>
        </authorList>
    </citation>
    <scope>NUCLEOTIDE SEQUENCE [LARGE SCALE GENOMIC DNA]</scope>
    <source>
        <strain evidence="2 3">CBS 962.96</strain>
    </source>
</reference>